<proteinExistence type="predicted"/>
<dbReference type="InterPro" id="IPR035979">
    <property type="entry name" value="RBD_domain_sf"/>
</dbReference>
<dbReference type="RefSeq" id="XP_024508976.1">
    <property type="nucleotide sequence ID" value="XM_024643292.1"/>
</dbReference>
<evidence type="ECO:0000313" key="6">
    <source>
        <dbReference type="WormBase" id="SRAE_2000442300"/>
    </source>
</evidence>
<feature type="domain" description="RRM" evidence="2">
    <location>
        <begin position="23"/>
        <end position="100"/>
    </location>
</feature>
<dbReference type="AlphaFoldDB" id="A0A090LIZ6"/>
<dbReference type="Pfam" id="PF00076">
    <property type="entry name" value="RRM_1"/>
    <property type="match status" value="1"/>
</dbReference>
<dbReference type="SUPFAM" id="SSF54928">
    <property type="entry name" value="RNA-binding domain, RBD"/>
    <property type="match status" value="1"/>
</dbReference>
<dbReference type="InterPro" id="IPR012677">
    <property type="entry name" value="Nucleotide-bd_a/b_plait_sf"/>
</dbReference>
<dbReference type="SMART" id="SM00360">
    <property type="entry name" value="RRM"/>
    <property type="match status" value="1"/>
</dbReference>
<dbReference type="GO" id="GO:0003723">
    <property type="term" value="F:RNA binding"/>
    <property type="evidence" value="ECO:0007669"/>
    <property type="project" value="UniProtKB-UniRule"/>
</dbReference>
<gene>
    <name evidence="3 5 6" type="ORF">SRAE_2000442300</name>
</gene>
<evidence type="ECO:0000256" key="1">
    <source>
        <dbReference type="PROSITE-ProRule" id="PRU00176"/>
    </source>
</evidence>
<evidence type="ECO:0000313" key="3">
    <source>
        <dbReference type="EMBL" id="CEF69777.1"/>
    </source>
</evidence>
<dbReference type="WBParaSite" id="SRAE_2000442300.1">
    <property type="protein sequence ID" value="SRAE_2000442300.1"/>
    <property type="gene ID" value="WBGene00264655"/>
</dbReference>
<evidence type="ECO:0000313" key="5">
    <source>
        <dbReference type="WBParaSite" id="SRAE_2000442300.1"/>
    </source>
</evidence>
<organism evidence="3">
    <name type="scientific">Strongyloides ratti</name>
    <name type="common">Parasitic roundworm</name>
    <dbReference type="NCBI Taxonomy" id="34506"/>
    <lineage>
        <taxon>Eukaryota</taxon>
        <taxon>Metazoa</taxon>
        <taxon>Ecdysozoa</taxon>
        <taxon>Nematoda</taxon>
        <taxon>Chromadorea</taxon>
        <taxon>Rhabditida</taxon>
        <taxon>Tylenchina</taxon>
        <taxon>Panagrolaimomorpha</taxon>
        <taxon>Strongyloidoidea</taxon>
        <taxon>Strongyloididae</taxon>
        <taxon>Strongyloides</taxon>
    </lineage>
</organism>
<protein>
    <submittedName>
        <fullName evidence="3 5">RNA recognition motif domain and Nucleotide-binding, alpha-beta plait domain-containing protein</fullName>
    </submittedName>
</protein>
<dbReference type="EMBL" id="LN609529">
    <property type="protein sequence ID" value="CEF69777.1"/>
    <property type="molecule type" value="Genomic_DNA"/>
</dbReference>
<dbReference type="OrthoDB" id="267048at2759"/>
<sequence>MKLISKFLCQVSRANIPTNPKSNKVFLHNIPWFSGSKEIKKSLESYGEISNIKIFENREAITHLGLAEVEFKNSNSMNNLLKIGKIKVDGFDVIVRNNNK</sequence>
<dbReference type="PROSITE" id="PS50102">
    <property type="entry name" value="RRM"/>
    <property type="match status" value="1"/>
</dbReference>
<keyword evidence="1" id="KW-0694">RNA-binding</keyword>
<accession>A0A090LIZ6</accession>
<dbReference type="WormBase" id="SRAE_2000442300">
    <property type="protein sequence ID" value="SRP02992"/>
    <property type="gene ID" value="WBGene00264655"/>
</dbReference>
<dbReference type="InterPro" id="IPR000504">
    <property type="entry name" value="RRM_dom"/>
</dbReference>
<dbReference type="Gene3D" id="3.30.70.330">
    <property type="match status" value="1"/>
</dbReference>
<reference evidence="5" key="2">
    <citation type="submission" date="2020-12" db="UniProtKB">
        <authorList>
            <consortium name="WormBaseParasite"/>
        </authorList>
    </citation>
    <scope>IDENTIFICATION</scope>
</reference>
<name>A0A090LIZ6_STRRB</name>
<keyword evidence="4" id="KW-1185">Reference proteome</keyword>
<reference evidence="3 4" key="1">
    <citation type="submission" date="2014-09" db="EMBL/GenBank/DDBJ databases">
        <authorList>
            <person name="Martin A.A."/>
        </authorList>
    </citation>
    <scope>NUCLEOTIDE SEQUENCE</scope>
    <source>
        <strain evidence="4">ED321</strain>
        <strain evidence="3">ED321 Heterogonic</strain>
    </source>
</reference>
<evidence type="ECO:0000313" key="4">
    <source>
        <dbReference type="Proteomes" id="UP000035682"/>
    </source>
</evidence>
<evidence type="ECO:0000259" key="2">
    <source>
        <dbReference type="PROSITE" id="PS50102"/>
    </source>
</evidence>
<dbReference type="CTD" id="36382148"/>
<dbReference type="Proteomes" id="UP000035682">
    <property type="component" value="Unplaced"/>
</dbReference>
<dbReference type="GeneID" id="36382148"/>